<dbReference type="InterPro" id="IPR023631">
    <property type="entry name" value="Amidase_dom"/>
</dbReference>
<dbReference type="GO" id="GO:0003824">
    <property type="term" value="F:catalytic activity"/>
    <property type="evidence" value="ECO:0007669"/>
    <property type="project" value="InterPro"/>
</dbReference>
<evidence type="ECO:0000313" key="3">
    <source>
        <dbReference type="Proteomes" id="UP000782312"/>
    </source>
</evidence>
<name>A0A932HWS1_UNCTE</name>
<dbReference type="Proteomes" id="UP000782312">
    <property type="component" value="Unassembled WGS sequence"/>
</dbReference>
<protein>
    <submittedName>
        <fullName evidence="2">Amidase</fullName>
    </submittedName>
</protein>
<evidence type="ECO:0000313" key="2">
    <source>
        <dbReference type="EMBL" id="MBI3126991.1"/>
    </source>
</evidence>
<sequence length="454" mass="48358">MTESWKFTLSEGLRRMAEGTLSAAEWVGAILSRIGQCEDRLKAWAQVDREGALEAARAADRSRAEGRPLGPLAGAPFGAKDIFDIKGLRREAGTPLYRGHVPDADAVSIARLRAAGAVAIGKTVTTPFANSDPSVTRNPWDLARSPGGSSSGSAAAVAAGMVPVALGSQTTGSTLRPAAFCGVCALKPTYGRIPRTGIVKVSWTFDHVGLIARSVEDLAHLLTVMSGPAPGDDGAPDIPAQDFAAASAPRRPGRALLLKEDYLPLANAEVADWTLRAVSLLREKGVKVEEGRLPMDRELIHSVHAMIRAVDAACYHGEMFRENMDAYPPSTRRTVTAGFMVPAVHYVNAMRLRSRFIRAVDRLHGHYELIVLPTFDQLSPPWEVSTGSGLFCEPFSLSGQPAVTLPLGRGGEGLPFGIQLGARRFGEAGLLAAARWCEEELGWRAGIAEPGGQA</sequence>
<proteinExistence type="predicted"/>
<dbReference type="Pfam" id="PF01425">
    <property type="entry name" value="Amidase"/>
    <property type="match status" value="1"/>
</dbReference>
<dbReference type="PANTHER" id="PTHR11895:SF176">
    <property type="entry name" value="AMIDASE AMID-RELATED"/>
    <property type="match status" value="1"/>
</dbReference>
<feature type="domain" description="Amidase" evidence="1">
    <location>
        <begin position="26"/>
        <end position="431"/>
    </location>
</feature>
<comment type="caution">
    <text evidence="2">The sequence shown here is derived from an EMBL/GenBank/DDBJ whole genome shotgun (WGS) entry which is preliminary data.</text>
</comment>
<dbReference type="EMBL" id="JACPUR010000013">
    <property type="protein sequence ID" value="MBI3126991.1"/>
    <property type="molecule type" value="Genomic_DNA"/>
</dbReference>
<evidence type="ECO:0000259" key="1">
    <source>
        <dbReference type="Pfam" id="PF01425"/>
    </source>
</evidence>
<gene>
    <name evidence="2" type="ORF">HYZ11_05235</name>
</gene>
<dbReference type="InterPro" id="IPR036928">
    <property type="entry name" value="AS_sf"/>
</dbReference>
<dbReference type="Gene3D" id="3.90.1300.10">
    <property type="entry name" value="Amidase signature (AS) domain"/>
    <property type="match status" value="1"/>
</dbReference>
<organism evidence="2 3">
    <name type="scientific">Tectimicrobiota bacterium</name>
    <dbReference type="NCBI Taxonomy" id="2528274"/>
    <lineage>
        <taxon>Bacteria</taxon>
        <taxon>Pseudomonadati</taxon>
        <taxon>Nitrospinota/Tectimicrobiota group</taxon>
        <taxon>Candidatus Tectimicrobiota</taxon>
    </lineage>
</organism>
<dbReference type="AlphaFoldDB" id="A0A932HWS1"/>
<dbReference type="InterPro" id="IPR000120">
    <property type="entry name" value="Amidase"/>
</dbReference>
<accession>A0A932HWS1</accession>
<dbReference type="SUPFAM" id="SSF75304">
    <property type="entry name" value="Amidase signature (AS) enzymes"/>
    <property type="match status" value="1"/>
</dbReference>
<reference evidence="2" key="1">
    <citation type="submission" date="2020-07" db="EMBL/GenBank/DDBJ databases">
        <title>Huge and variable diversity of episymbiotic CPR bacteria and DPANN archaea in groundwater ecosystems.</title>
        <authorList>
            <person name="He C.Y."/>
            <person name="Keren R."/>
            <person name="Whittaker M."/>
            <person name="Farag I.F."/>
            <person name="Doudna J."/>
            <person name="Cate J.H.D."/>
            <person name="Banfield J.F."/>
        </authorList>
    </citation>
    <scope>NUCLEOTIDE SEQUENCE</scope>
    <source>
        <strain evidence="2">NC_groundwater_763_Ag_S-0.2um_68_21</strain>
    </source>
</reference>
<dbReference type="PANTHER" id="PTHR11895">
    <property type="entry name" value="TRANSAMIDASE"/>
    <property type="match status" value="1"/>
</dbReference>